<name>A0A1G1ZIY7_9BACT</name>
<feature type="domain" description="DHHA1" evidence="1">
    <location>
        <begin position="228"/>
        <end position="284"/>
    </location>
</feature>
<dbReference type="Pfam" id="PF02272">
    <property type="entry name" value="DHHA1"/>
    <property type="match status" value="1"/>
</dbReference>
<dbReference type="EMBL" id="MHJH01000033">
    <property type="protein sequence ID" value="OGY63777.1"/>
    <property type="molecule type" value="Genomic_DNA"/>
</dbReference>
<accession>A0A1G1ZIY7</accession>
<sequence length="293" mass="33646">MTKLLERREKSRKISKDIVVLYHSNCTDGFGGAWAAWKKFGNKAEYVNVIHQTPVPKGLKNKYIYSVDFTYPEPIIKKLISENKRVTAIDHHISAKEVTQLTEKYSYALHHSGSVLSWLYFHPNKPVPKILQYAEDGDLWKFKLPRSREVLAYLDLFNFDFKVWEKLARELENPKKRKKWFENGKLILRHEKKMVDRLLTNNTEEVLFAGYKTLAINSADFASELGNLMSKKLPPMGIVWRKISGQILVSLRSNGKADVSKLAKRFGGGGHKAAAGFSLPADAKLPWKSLKKW</sequence>
<dbReference type="STRING" id="1798405.A3E64_01890"/>
<dbReference type="InterPro" id="IPR038763">
    <property type="entry name" value="DHH_sf"/>
</dbReference>
<dbReference type="SUPFAM" id="SSF64182">
    <property type="entry name" value="DHH phosphoesterases"/>
    <property type="match status" value="1"/>
</dbReference>
<dbReference type="InterPro" id="IPR003156">
    <property type="entry name" value="DHHA1_dom"/>
</dbReference>
<dbReference type="Proteomes" id="UP000177174">
    <property type="component" value="Unassembled WGS sequence"/>
</dbReference>
<proteinExistence type="predicted"/>
<organism evidence="2 3">
    <name type="scientific">Candidatus Harrisonbacteria bacterium RIFCSPHIGHO2_12_FULL_48_16</name>
    <dbReference type="NCBI Taxonomy" id="1798405"/>
    <lineage>
        <taxon>Bacteria</taxon>
        <taxon>Candidatus Harrisoniibacteriota</taxon>
    </lineage>
</organism>
<dbReference type="PANTHER" id="PTHR46922:SF4">
    <property type="entry name" value="DHHA1 DOMAIN PROTEIN"/>
    <property type="match status" value="1"/>
</dbReference>
<evidence type="ECO:0000313" key="2">
    <source>
        <dbReference type="EMBL" id="OGY63777.1"/>
    </source>
</evidence>
<gene>
    <name evidence="2" type="ORF">A3E64_01890</name>
</gene>
<protein>
    <recommendedName>
        <fullName evidence="1">DHHA1 domain-containing protein</fullName>
    </recommendedName>
</protein>
<dbReference type="PANTHER" id="PTHR46922">
    <property type="entry name" value="DHHA1 DOMAIN PROTEIN"/>
    <property type="match status" value="1"/>
</dbReference>
<dbReference type="GO" id="GO:0003676">
    <property type="term" value="F:nucleic acid binding"/>
    <property type="evidence" value="ECO:0007669"/>
    <property type="project" value="InterPro"/>
</dbReference>
<comment type="caution">
    <text evidence="2">The sequence shown here is derived from an EMBL/GenBank/DDBJ whole genome shotgun (WGS) entry which is preliminary data.</text>
</comment>
<dbReference type="AlphaFoldDB" id="A0A1G1ZIY7"/>
<evidence type="ECO:0000313" key="3">
    <source>
        <dbReference type="Proteomes" id="UP000177174"/>
    </source>
</evidence>
<dbReference type="Gene3D" id="3.10.310.30">
    <property type="match status" value="1"/>
</dbReference>
<reference evidence="2 3" key="1">
    <citation type="journal article" date="2016" name="Nat. Commun.">
        <title>Thousands of microbial genomes shed light on interconnected biogeochemical processes in an aquifer system.</title>
        <authorList>
            <person name="Anantharaman K."/>
            <person name="Brown C.T."/>
            <person name="Hug L.A."/>
            <person name="Sharon I."/>
            <person name="Castelle C.J."/>
            <person name="Probst A.J."/>
            <person name="Thomas B.C."/>
            <person name="Singh A."/>
            <person name="Wilkins M.J."/>
            <person name="Karaoz U."/>
            <person name="Brodie E.L."/>
            <person name="Williams K.H."/>
            <person name="Hubbard S.S."/>
            <person name="Banfield J.F."/>
        </authorList>
    </citation>
    <scope>NUCLEOTIDE SEQUENCE [LARGE SCALE GENOMIC DNA]</scope>
</reference>
<evidence type="ECO:0000259" key="1">
    <source>
        <dbReference type="Pfam" id="PF02272"/>
    </source>
</evidence>